<dbReference type="EMBL" id="CM042027">
    <property type="protein sequence ID" value="KAI3802814.1"/>
    <property type="molecule type" value="Genomic_DNA"/>
</dbReference>
<comment type="caution">
    <text evidence="1">The sequence shown here is derived from an EMBL/GenBank/DDBJ whole genome shotgun (WGS) entry which is preliminary data.</text>
</comment>
<evidence type="ECO:0000313" key="2">
    <source>
        <dbReference type="Proteomes" id="UP001056120"/>
    </source>
</evidence>
<accession>A0ACB9I482</accession>
<reference evidence="2" key="1">
    <citation type="journal article" date="2022" name="Mol. Ecol. Resour.">
        <title>The genomes of chicory, endive, great burdock and yacon provide insights into Asteraceae palaeo-polyploidization history and plant inulin production.</title>
        <authorList>
            <person name="Fan W."/>
            <person name="Wang S."/>
            <person name="Wang H."/>
            <person name="Wang A."/>
            <person name="Jiang F."/>
            <person name="Liu H."/>
            <person name="Zhao H."/>
            <person name="Xu D."/>
            <person name="Zhang Y."/>
        </authorList>
    </citation>
    <scope>NUCLEOTIDE SEQUENCE [LARGE SCALE GENOMIC DNA]</scope>
    <source>
        <strain evidence="2">cv. Yunnan</strain>
    </source>
</reference>
<gene>
    <name evidence="1" type="ORF">L1987_30957</name>
</gene>
<proteinExistence type="predicted"/>
<name>A0ACB9I482_9ASTR</name>
<organism evidence="1 2">
    <name type="scientific">Smallanthus sonchifolius</name>
    <dbReference type="NCBI Taxonomy" id="185202"/>
    <lineage>
        <taxon>Eukaryota</taxon>
        <taxon>Viridiplantae</taxon>
        <taxon>Streptophyta</taxon>
        <taxon>Embryophyta</taxon>
        <taxon>Tracheophyta</taxon>
        <taxon>Spermatophyta</taxon>
        <taxon>Magnoliopsida</taxon>
        <taxon>eudicotyledons</taxon>
        <taxon>Gunneridae</taxon>
        <taxon>Pentapetalae</taxon>
        <taxon>asterids</taxon>
        <taxon>campanulids</taxon>
        <taxon>Asterales</taxon>
        <taxon>Asteraceae</taxon>
        <taxon>Asteroideae</taxon>
        <taxon>Heliantheae alliance</taxon>
        <taxon>Millerieae</taxon>
        <taxon>Smallanthus</taxon>
    </lineage>
</organism>
<sequence>MAPPLTKLVLLILVSSASASASDGSEFVDSVKSTIETVRDVISIVSRFSGPIGGDFRLSNAIADCLDLLDFSADELTWTLSASQKPTTTGKGKGKYNSSGNTGADMRTWLGGAMGNQDTCMDGFEGTNSFVKTLVGGSLGQVTSLVRQILTMLPPTTTIPKTLRRRNLQLLFPPWLKPKDRKLLQAPTINSVVAADGTGDFTRIMDAVSAVPDYNTQRYVIYVKKGVYREYVDISKKKTNIMMIGDGMDLTVISGNRSFIDGWTTYRSATFAVKGKGFIARDMRFENTAGPEKHQAVAFRSDSDLSVVFRCAITGYQDTLYAHSMRQFYRDCLITGTVDFIFGDGVVVFQNCQILARKGLPNQKNTITAQGRKEPTQPSGFSIQFSNISIEPAAEVNNSSIPPTYLGRPWKLYSRTIIMQSYISGFIRPEGWLEWNGNFALDTLYYAEYMNYGPGAGLGGRVKWPGLHAINDSSQANNFTVAQFLLGNSWLPSTGVKYTAGLLV</sequence>
<reference evidence="1 2" key="2">
    <citation type="journal article" date="2022" name="Mol. Ecol. Resour.">
        <title>The genomes of chicory, endive, great burdock and yacon provide insights into Asteraceae paleo-polyploidization history and plant inulin production.</title>
        <authorList>
            <person name="Fan W."/>
            <person name="Wang S."/>
            <person name="Wang H."/>
            <person name="Wang A."/>
            <person name="Jiang F."/>
            <person name="Liu H."/>
            <person name="Zhao H."/>
            <person name="Xu D."/>
            <person name="Zhang Y."/>
        </authorList>
    </citation>
    <scope>NUCLEOTIDE SEQUENCE [LARGE SCALE GENOMIC DNA]</scope>
    <source>
        <strain evidence="2">cv. Yunnan</strain>
        <tissue evidence="1">Leaves</tissue>
    </source>
</reference>
<keyword evidence="2" id="KW-1185">Reference proteome</keyword>
<protein>
    <submittedName>
        <fullName evidence="1">Uncharacterized protein</fullName>
    </submittedName>
</protein>
<evidence type="ECO:0000313" key="1">
    <source>
        <dbReference type="EMBL" id="KAI3802814.1"/>
    </source>
</evidence>
<dbReference type="Proteomes" id="UP001056120">
    <property type="component" value="Linkage Group LG10"/>
</dbReference>